<proteinExistence type="predicted"/>
<dbReference type="Proteomes" id="UP000194127">
    <property type="component" value="Unassembled WGS sequence"/>
</dbReference>
<evidence type="ECO:0000313" key="2">
    <source>
        <dbReference type="Proteomes" id="UP000194127"/>
    </source>
</evidence>
<accession>A0A1X6MVH0</accession>
<evidence type="ECO:0000313" key="1">
    <source>
        <dbReference type="EMBL" id="OSX60203.1"/>
    </source>
</evidence>
<reference evidence="1 2" key="1">
    <citation type="submission" date="2017-04" db="EMBL/GenBank/DDBJ databases">
        <title>Genome Sequence of the Model Brown-Rot Fungus Postia placenta SB12.</title>
        <authorList>
            <consortium name="DOE Joint Genome Institute"/>
            <person name="Gaskell J."/>
            <person name="Kersten P."/>
            <person name="Larrondo L.F."/>
            <person name="Canessa P."/>
            <person name="Martinez D."/>
            <person name="Hibbett D."/>
            <person name="Schmoll M."/>
            <person name="Kubicek C.P."/>
            <person name="Martinez A.T."/>
            <person name="Yadav J."/>
            <person name="Master E."/>
            <person name="Magnuson J.K."/>
            <person name="James T."/>
            <person name="Yaver D."/>
            <person name="Berka R."/>
            <person name="Labutti K."/>
            <person name="Lipzen A."/>
            <person name="Aerts A."/>
            <person name="Barry K."/>
            <person name="Henrissat B."/>
            <person name="Blanchette R."/>
            <person name="Grigoriev I."/>
            <person name="Cullen D."/>
        </authorList>
    </citation>
    <scope>NUCLEOTIDE SEQUENCE [LARGE SCALE GENOMIC DNA]</scope>
    <source>
        <strain evidence="1 2">MAD-698-R-SB12</strain>
    </source>
</reference>
<organism evidence="1 2">
    <name type="scientific">Postia placenta MAD-698-R-SB12</name>
    <dbReference type="NCBI Taxonomy" id="670580"/>
    <lineage>
        <taxon>Eukaryota</taxon>
        <taxon>Fungi</taxon>
        <taxon>Dikarya</taxon>
        <taxon>Basidiomycota</taxon>
        <taxon>Agaricomycotina</taxon>
        <taxon>Agaricomycetes</taxon>
        <taxon>Polyporales</taxon>
        <taxon>Adustoporiaceae</taxon>
        <taxon>Rhodonia</taxon>
    </lineage>
</organism>
<protein>
    <submittedName>
        <fullName evidence="1">Uncharacterized protein</fullName>
    </submittedName>
</protein>
<dbReference type="OrthoDB" id="3173670at2759"/>
<sequence>MGMIIDTDDEAEWIVPQVQSVADFELCRAVKERGRPTGVYELLDESMVVKNTLANWDAVFVRFKNTNGELLPIKVLLPPVLDEEEDEAELAAARKGKRKAPPETQ</sequence>
<gene>
    <name evidence="1" type="ORF">POSPLADRAFT_1058378</name>
</gene>
<dbReference type="STRING" id="670580.A0A1X6MVH0"/>
<dbReference type="AlphaFoldDB" id="A0A1X6MVH0"/>
<name>A0A1X6MVH0_9APHY</name>
<dbReference type="GeneID" id="36325979"/>
<dbReference type="RefSeq" id="XP_024336997.1">
    <property type="nucleotide sequence ID" value="XM_024481029.1"/>
</dbReference>
<dbReference type="EMBL" id="KZ110600">
    <property type="protein sequence ID" value="OSX60203.1"/>
    <property type="molecule type" value="Genomic_DNA"/>
</dbReference>
<keyword evidence="2" id="KW-1185">Reference proteome</keyword>